<name>A0A974WAJ4_9NOCA</name>
<proteinExistence type="predicted"/>
<protein>
    <submittedName>
        <fullName evidence="3">NAD-dependent succinate-semialdehyde dehydrogenase</fullName>
    </submittedName>
</protein>
<dbReference type="InterPro" id="IPR016161">
    <property type="entry name" value="Ald_DH/histidinol_DH"/>
</dbReference>
<dbReference type="PROSITE" id="PS00070">
    <property type="entry name" value="ALDEHYDE_DEHYDR_CYS"/>
    <property type="match status" value="1"/>
</dbReference>
<reference evidence="3 4" key="2">
    <citation type="journal article" date="2022" name="Arch. Microbiol.">
        <title>Rhodococcus pseudokoreensis sp. nov. isolated from the rhizosphere of young M26 apple rootstocks.</title>
        <authorList>
            <person name="Kampfer P."/>
            <person name="Glaeser S.P."/>
            <person name="Blom J."/>
            <person name="Wolf J."/>
            <person name="Benning S."/>
            <person name="Schloter M."/>
            <person name="Neumann-Schaal M."/>
        </authorList>
    </citation>
    <scope>NUCLEOTIDE SEQUENCE [LARGE SCALE GENOMIC DNA]</scope>
    <source>
        <strain evidence="3 4">R79</strain>
    </source>
</reference>
<dbReference type="Gene3D" id="3.40.309.10">
    <property type="entry name" value="Aldehyde Dehydrogenase, Chain A, domain 2"/>
    <property type="match status" value="1"/>
</dbReference>
<dbReference type="Pfam" id="PF00171">
    <property type="entry name" value="Aldedh"/>
    <property type="match status" value="1"/>
</dbReference>
<dbReference type="EMBL" id="CP070619">
    <property type="protein sequence ID" value="QSE93757.1"/>
    <property type="molecule type" value="Genomic_DNA"/>
</dbReference>
<keyword evidence="4" id="KW-1185">Reference proteome</keyword>
<evidence type="ECO:0000313" key="3">
    <source>
        <dbReference type="EMBL" id="QSE93757.1"/>
    </source>
</evidence>
<dbReference type="InterPro" id="IPR050740">
    <property type="entry name" value="Aldehyde_DH_Superfamily"/>
</dbReference>
<dbReference type="Gene3D" id="3.40.605.10">
    <property type="entry name" value="Aldehyde Dehydrogenase, Chain A, domain 1"/>
    <property type="match status" value="1"/>
</dbReference>
<evidence type="ECO:0000256" key="1">
    <source>
        <dbReference type="ARBA" id="ARBA00023002"/>
    </source>
</evidence>
<dbReference type="PANTHER" id="PTHR43353">
    <property type="entry name" value="SUCCINATE-SEMIALDEHYDE DEHYDROGENASE, MITOCHONDRIAL"/>
    <property type="match status" value="1"/>
</dbReference>
<dbReference type="Proteomes" id="UP000662986">
    <property type="component" value="Chromosome"/>
</dbReference>
<dbReference type="InterPro" id="IPR016160">
    <property type="entry name" value="Ald_DH_CS_CYS"/>
</dbReference>
<keyword evidence="1" id="KW-0560">Oxidoreductase</keyword>
<dbReference type="CDD" id="cd07103">
    <property type="entry name" value="ALDH_F5_SSADH_GabD"/>
    <property type="match status" value="1"/>
</dbReference>
<organism evidence="3 4">
    <name type="scientific">Rhodococcus pseudokoreensis</name>
    <dbReference type="NCBI Taxonomy" id="2811421"/>
    <lineage>
        <taxon>Bacteria</taxon>
        <taxon>Bacillati</taxon>
        <taxon>Actinomycetota</taxon>
        <taxon>Actinomycetes</taxon>
        <taxon>Mycobacteriales</taxon>
        <taxon>Nocardiaceae</taxon>
        <taxon>Rhodococcus</taxon>
    </lineage>
</organism>
<feature type="domain" description="Aldehyde dehydrogenase" evidence="2">
    <location>
        <begin position="16"/>
        <end position="475"/>
    </location>
</feature>
<dbReference type="RefSeq" id="WP_206010241.1">
    <property type="nucleotide sequence ID" value="NZ_CP070619.1"/>
</dbReference>
<reference evidence="3 4" key="1">
    <citation type="journal article" date="2021" name="Microbiol. Resour. Announc.">
        <title>Complete Genome Sequences of Two Rhodococcus sp. Strains with Large and Linear Chromosomes, Isolated from Apple Rhizosphere.</title>
        <authorList>
            <person name="Benning S."/>
            <person name="Brugnone N."/>
            <person name="Siani R."/>
            <person name="Kublik S."/>
            <person name="Schloter M."/>
            <person name="Rad V."/>
        </authorList>
    </citation>
    <scope>NUCLEOTIDE SEQUENCE [LARGE SCALE GENOMIC DNA]</scope>
    <source>
        <strain evidence="3 4">R79</strain>
    </source>
</reference>
<sequence>MATAYPELKQYIDGAWVHGGSTTTHPVLNPADEKVIAHYREADAADLERAITAAHNGFLAWRTIPLQERTAILLRCADLIRQRADHLAQILCAEGGKRLAEARWEVLRAADFIEWDAHEARRLYGRVLPSDSGIQHVTVREPIGPVAALIAWNFPASFLARKVGGALAAGCSVILKASEETPGTCVALVQCFVDAGIPAGAANLVLGDPPMISERLIRHPAVRAVSFTGSAEVGRIVAGLAAAELKPCVMELGGHAPVIVCADADLQRVVTASITAKFANNAGQVCVAPTRFIVHQSLYEDFVDALTAAAKNIRVGAGTDPDTDMGPLINQRRVDAIDALVTDAVRTGGRLTAGGHRLEGSGYFYAPTVIADVPEQAMAMCEEPFGPIALIASFAELDEAIDTANSLPYALAAYAFTESAQAAGRLTERVECGVLSINHIGAVPTSAPFGGIKGSGYGKEGGIEGLQAYTTLKYVSHQWA</sequence>
<dbReference type="SUPFAM" id="SSF53720">
    <property type="entry name" value="ALDH-like"/>
    <property type="match status" value="1"/>
</dbReference>
<dbReference type="PANTHER" id="PTHR43353:SF5">
    <property type="entry name" value="SUCCINATE-SEMIALDEHYDE DEHYDROGENASE, MITOCHONDRIAL"/>
    <property type="match status" value="1"/>
</dbReference>
<accession>A0A974WAJ4</accession>
<evidence type="ECO:0000259" key="2">
    <source>
        <dbReference type="Pfam" id="PF00171"/>
    </source>
</evidence>
<dbReference type="InterPro" id="IPR016163">
    <property type="entry name" value="Ald_DH_C"/>
</dbReference>
<gene>
    <name evidence="3" type="ORF">JWS13_36740</name>
</gene>
<dbReference type="InterPro" id="IPR016162">
    <property type="entry name" value="Ald_DH_N"/>
</dbReference>
<evidence type="ECO:0000313" key="4">
    <source>
        <dbReference type="Proteomes" id="UP000662986"/>
    </source>
</evidence>
<dbReference type="InterPro" id="IPR015590">
    <property type="entry name" value="Aldehyde_DH_dom"/>
</dbReference>